<dbReference type="InterPro" id="IPR000757">
    <property type="entry name" value="Beta-glucanase-like"/>
</dbReference>
<dbReference type="GO" id="GO:0016787">
    <property type="term" value="F:hydrolase activity"/>
    <property type="evidence" value="ECO:0007669"/>
    <property type="project" value="UniProtKB-KW"/>
</dbReference>
<protein>
    <submittedName>
        <fullName evidence="4">Glycoside hydrolase family 16 protein</fullName>
    </submittedName>
</protein>
<evidence type="ECO:0000259" key="3">
    <source>
        <dbReference type="PROSITE" id="PS51762"/>
    </source>
</evidence>
<dbReference type="Proteomes" id="UP001318301">
    <property type="component" value="Unassembled WGS sequence"/>
</dbReference>
<gene>
    <name evidence="4" type="ORF">EWU23_08130</name>
</gene>
<keyword evidence="4" id="KW-0378">Hydrolase</keyword>
<dbReference type="Pfam" id="PF00722">
    <property type="entry name" value="Glyco_hydro_16"/>
    <property type="match status" value="1"/>
</dbReference>
<sequence length="276" mass="31911">MKICVKFWLLGILFSLFSCQITETEPENMNEFTENPIWEDNFDIDGLPDASRWDYQVGGTGWGNNELQYYTNADIDNVRVNGGVLTIEARKERLFGKNYTSTRLVTHDKLNFLYGRVVVRAKLPAGRGTWPAIWMLSSENKYDPTNIPNNGEIDIMEHVGYDPGQVHSVIHRYNSNKGLVPYPESIIQVPDFNTAFHEYRMDWTPEYIKTFLDGKETLSFENSGKGWQDWPFDQKMYLLLNIAVGGSWGGLKGVDDTIFPAKMEVDYVRIYEYKQR</sequence>
<feature type="domain" description="GH16" evidence="3">
    <location>
        <begin position="30"/>
        <end position="276"/>
    </location>
</feature>
<dbReference type="CDD" id="cd08023">
    <property type="entry name" value="GH16_laminarinase_like"/>
    <property type="match status" value="1"/>
</dbReference>
<keyword evidence="2" id="KW-0732">Signal</keyword>
<feature type="chain" id="PRO_5045696187" evidence="2">
    <location>
        <begin position="21"/>
        <end position="276"/>
    </location>
</feature>
<dbReference type="PROSITE" id="PS51762">
    <property type="entry name" value="GH16_2"/>
    <property type="match status" value="1"/>
</dbReference>
<dbReference type="InterPro" id="IPR050546">
    <property type="entry name" value="Glycosyl_Hydrlase_16"/>
</dbReference>
<feature type="signal peptide" evidence="2">
    <location>
        <begin position="1"/>
        <end position="20"/>
    </location>
</feature>
<comment type="caution">
    <text evidence="4">The sequence shown here is derived from an EMBL/GenBank/DDBJ whole genome shotgun (WGS) entry which is preliminary data.</text>
</comment>
<accession>A0ABX0EV52</accession>
<keyword evidence="5" id="KW-1185">Reference proteome</keyword>
<dbReference type="InterPro" id="IPR013320">
    <property type="entry name" value="ConA-like_dom_sf"/>
</dbReference>
<dbReference type="EMBL" id="SEWW01000004">
    <property type="protein sequence ID" value="NGZ44440.1"/>
    <property type="molecule type" value="Genomic_DNA"/>
</dbReference>
<organism evidence="4 5">
    <name type="scientific">Aquirufa beregesia</name>
    <dbReference type="NCBI Taxonomy" id="2516556"/>
    <lineage>
        <taxon>Bacteria</taxon>
        <taxon>Pseudomonadati</taxon>
        <taxon>Bacteroidota</taxon>
        <taxon>Cytophagia</taxon>
        <taxon>Cytophagales</taxon>
        <taxon>Flectobacillaceae</taxon>
        <taxon>Aquirufa</taxon>
    </lineage>
</organism>
<reference evidence="4 5" key="1">
    <citation type="submission" date="2019-02" db="EMBL/GenBank/DDBJ databases">
        <title>Genome of a new Bacteroidetes strain.</title>
        <authorList>
            <person name="Pitt A."/>
        </authorList>
    </citation>
    <scope>NUCLEOTIDE SEQUENCE [LARGE SCALE GENOMIC DNA]</scope>
    <source>
        <strain evidence="4 5">50C-KIRBA</strain>
    </source>
</reference>
<dbReference type="PANTHER" id="PTHR10963:SF55">
    <property type="entry name" value="GLYCOSIDE HYDROLASE FAMILY 16 PROTEIN"/>
    <property type="match status" value="1"/>
</dbReference>
<comment type="similarity">
    <text evidence="1">Belongs to the glycosyl hydrolase 16 family.</text>
</comment>
<proteinExistence type="inferred from homology"/>
<dbReference type="PANTHER" id="PTHR10963">
    <property type="entry name" value="GLYCOSYL HYDROLASE-RELATED"/>
    <property type="match status" value="1"/>
</dbReference>
<dbReference type="PROSITE" id="PS51257">
    <property type="entry name" value="PROKAR_LIPOPROTEIN"/>
    <property type="match status" value="1"/>
</dbReference>
<dbReference type="RefSeq" id="WP_166230653.1">
    <property type="nucleotide sequence ID" value="NZ_CBCSIJ010000003.1"/>
</dbReference>
<dbReference type="SUPFAM" id="SSF49899">
    <property type="entry name" value="Concanavalin A-like lectins/glucanases"/>
    <property type="match status" value="1"/>
</dbReference>
<evidence type="ECO:0000313" key="4">
    <source>
        <dbReference type="EMBL" id="NGZ44440.1"/>
    </source>
</evidence>
<evidence type="ECO:0000313" key="5">
    <source>
        <dbReference type="Proteomes" id="UP001318301"/>
    </source>
</evidence>
<name>A0ABX0EV52_9BACT</name>
<dbReference type="Gene3D" id="2.60.120.200">
    <property type="match status" value="1"/>
</dbReference>
<evidence type="ECO:0000256" key="1">
    <source>
        <dbReference type="ARBA" id="ARBA00006865"/>
    </source>
</evidence>
<evidence type="ECO:0000256" key="2">
    <source>
        <dbReference type="SAM" id="SignalP"/>
    </source>
</evidence>